<dbReference type="Gene3D" id="2.60.40.790">
    <property type="match status" value="1"/>
</dbReference>
<dbReference type="CDD" id="cd06464">
    <property type="entry name" value="ACD_sHsps-like"/>
    <property type="match status" value="1"/>
</dbReference>
<dbReference type="PROSITE" id="PS01031">
    <property type="entry name" value="SHSP"/>
    <property type="match status" value="1"/>
</dbReference>
<dbReference type="PANTHER" id="PTHR11527">
    <property type="entry name" value="HEAT-SHOCK PROTEIN 20 FAMILY MEMBER"/>
    <property type="match status" value="1"/>
</dbReference>
<accession>A0ABU9AJU5</accession>
<comment type="similarity">
    <text evidence="1 2">Belongs to the small heat shock protein (HSP20) family.</text>
</comment>
<dbReference type="Proteomes" id="UP001367513">
    <property type="component" value="Unassembled WGS sequence"/>
</dbReference>
<evidence type="ECO:0000259" key="3">
    <source>
        <dbReference type="PROSITE" id="PS01031"/>
    </source>
</evidence>
<feature type="domain" description="SHSP" evidence="3">
    <location>
        <begin position="40"/>
        <end position="154"/>
    </location>
</feature>
<reference evidence="4 5" key="1">
    <citation type="submission" date="2024-03" db="EMBL/GenBank/DDBJ databases">
        <title>Draft genome sequence of Pseudonocardia carboxydivorans JCM 14827.</title>
        <authorList>
            <person name="Duangmal K."/>
        </authorList>
    </citation>
    <scope>NUCLEOTIDE SEQUENCE [LARGE SCALE GENOMIC DNA]</scope>
    <source>
        <strain evidence="4 5">JCM 14827</strain>
    </source>
</reference>
<keyword evidence="5" id="KW-1185">Reference proteome</keyword>
<organism evidence="4 5">
    <name type="scientific">Pseudonocardia alni subsp. carboxydivorans</name>
    <dbReference type="NCBI Taxonomy" id="415010"/>
    <lineage>
        <taxon>Bacteria</taxon>
        <taxon>Bacillati</taxon>
        <taxon>Actinomycetota</taxon>
        <taxon>Actinomycetes</taxon>
        <taxon>Pseudonocardiales</taxon>
        <taxon>Pseudonocardiaceae</taxon>
        <taxon>Pseudonocardia</taxon>
    </lineage>
</organism>
<comment type="caution">
    <text evidence="4">The sequence shown here is derived from an EMBL/GenBank/DDBJ whole genome shotgun (WGS) entry which is preliminary data.</text>
</comment>
<dbReference type="EMBL" id="JBBPIX010000013">
    <property type="protein sequence ID" value="MEK6466335.1"/>
    <property type="molecule type" value="Genomic_DNA"/>
</dbReference>
<gene>
    <name evidence="4" type="ORF">WG925_21545</name>
</gene>
<evidence type="ECO:0000256" key="2">
    <source>
        <dbReference type="RuleBase" id="RU003616"/>
    </source>
</evidence>
<dbReference type="InterPro" id="IPR031107">
    <property type="entry name" value="Small_HSP"/>
</dbReference>
<sequence length="156" mass="17095">MSSTITRRAGALPGALTEMERMVDDWFRAFPVRRPVYAGRLREEAAIRVDEFVEDGSLVIRAELPGVDPAADVSVTVADGLLTVRAERGGEEERSEDGYRRRELWRGTMSRVLQLPEGVIADDIAASYSDGILEIRVPMPEPPAPAEATMIPISTG</sequence>
<dbReference type="InterPro" id="IPR002068">
    <property type="entry name" value="A-crystallin/Hsp20_dom"/>
</dbReference>
<name>A0ABU9AJU5_PSEA5</name>
<protein>
    <submittedName>
        <fullName evidence="4">Hsp20/alpha crystallin family protein</fullName>
    </submittedName>
</protein>
<dbReference type="RefSeq" id="WP_346104423.1">
    <property type="nucleotide sequence ID" value="NZ_BAAAOD010000035.1"/>
</dbReference>
<dbReference type="InterPro" id="IPR008978">
    <property type="entry name" value="HSP20-like_chaperone"/>
</dbReference>
<dbReference type="Pfam" id="PF00011">
    <property type="entry name" value="HSP20"/>
    <property type="match status" value="1"/>
</dbReference>
<evidence type="ECO:0000313" key="5">
    <source>
        <dbReference type="Proteomes" id="UP001367513"/>
    </source>
</evidence>
<evidence type="ECO:0000313" key="4">
    <source>
        <dbReference type="EMBL" id="MEK6466335.1"/>
    </source>
</evidence>
<proteinExistence type="inferred from homology"/>
<dbReference type="SUPFAM" id="SSF49764">
    <property type="entry name" value="HSP20-like chaperones"/>
    <property type="match status" value="1"/>
</dbReference>
<evidence type="ECO:0000256" key="1">
    <source>
        <dbReference type="PROSITE-ProRule" id="PRU00285"/>
    </source>
</evidence>